<dbReference type="Gene3D" id="3.40.50.2000">
    <property type="entry name" value="Glycogen Phosphorylase B"/>
    <property type="match status" value="2"/>
</dbReference>
<gene>
    <name evidence="2" type="ORF">HRJ34_24245</name>
</gene>
<organism evidence="2 3">
    <name type="scientific">Rhizorhabdus wittichii</name>
    <dbReference type="NCBI Taxonomy" id="160791"/>
    <lineage>
        <taxon>Bacteria</taxon>
        <taxon>Pseudomonadati</taxon>
        <taxon>Pseudomonadota</taxon>
        <taxon>Alphaproteobacteria</taxon>
        <taxon>Sphingomonadales</taxon>
        <taxon>Sphingomonadaceae</taxon>
        <taxon>Rhizorhabdus</taxon>
    </lineage>
</organism>
<sequence length="383" mass="42002">MAMQHPPPLFAQATHIAIVMHDFSNGGTERIAIRLANRWARTGRRVSILCGTAEGPARALVDPGVAVIAVWPEIRRSPLSRFALGRAFAECVGLLQPDLLFVPGNFHILVIATLAHMLGADRPAIICKLSNPLRRPGRAAPFQWLFEAIIRRMTGAVDGFVAMSAALADEARQVLRRPEVRLIHEPNIDESYRPPRGTGQRDGRTILCAGRLVPQKNFELAIQAFARIDPAFDARLLILGDGETRLRLEILVDRLGLNERVTFGGHVPDIRPALARASLFLLSSRYEGYPAVLVEALAAGVPAVATACSPAMAEIMLDPSFGQVVPADPARLTAAMEKLLLDPWRQVDATRLIERHRVDAVGDRYLAFFDAAVQARQERGWPA</sequence>
<reference evidence="2" key="2">
    <citation type="submission" date="2021-04" db="EMBL/GenBank/DDBJ databases">
        <title>Isolation and genomic analysis of the ibuprofen-degrading bacterium Sphingomonas strain MPO218.</title>
        <authorList>
            <person name="Aulestia M."/>
            <person name="Flores A."/>
            <person name="Mangas E.L."/>
            <person name="Perez-Pulido A.J."/>
            <person name="Santero E."/>
            <person name="Camacho E.M."/>
        </authorList>
    </citation>
    <scope>NUCLEOTIDE SEQUENCE</scope>
    <source>
        <strain evidence="2">MPO218</strain>
    </source>
</reference>
<dbReference type="Pfam" id="PF13579">
    <property type="entry name" value="Glyco_trans_4_4"/>
    <property type="match status" value="1"/>
</dbReference>
<dbReference type="InterPro" id="IPR028098">
    <property type="entry name" value="Glyco_trans_4-like_N"/>
</dbReference>
<dbReference type="Pfam" id="PF13692">
    <property type="entry name" value="Glyco_trans_1_4"/>
    <property type="match status" value="1"/>
</dbReference>
<reference evidence="2" key="1">
    <citation type="submission" date="2020-07" db="EMBL/GenBank/DDBJ databases">
        <authorList>
            <person name="Camacho E."/>
        </authorList>
    </citation>
    <scope>NUCLEOTIDE SEQUENCE</scope>
    <source>
        <strain evidence="2">MPO218</strain>
    </source>
</reference>
<dbReference type="PANTHER" id="PTHR12526:SF634">
    <property type="entry name" value="BLL3361 PROTEIN"/>
    <property type="match status" value="1"/>
</dbReference>
<dbReference type="EMBL" id="CP059319">
    <property type="protein sequence ID" value="QTH21393.1"/>
    <property type="molecule type" value="Genomic_DNA"/>
</dbReference>
<dbReference type="PANTHER" id="PTHR12526">
    <property type="entry name" value="GLYCOSYLTRANSFERASE"/>
    <property type="match status" value="1"/>
</dbReference>
<proteinExistence type="predicted"/>
<dbReference type="Proteomes" id="UP000664914">
    <property type="component" value="Chromosome"/>
</dbReference>
<evidence type="ECO:0000313" key="2">
    <source>
        <dbReference type="EMBL" id="QTH21393.1"/>
    </source>
</evidence>
<accession>A0A975D1W1</accession>
<evidence type="ECO:0000259" key="1">
    <source>
        <dbReference type="Pfam" id="PF13579"/>
    </source>
</evidence>
<feature type="domain" description="Glycosyltransferase subfamily 4-like N-terminal" evidence="1">
    <location>
        <begin position="26"/>
        <end position="182"/>
    </location>
</feature>
<evidence type="ECO:0000313" key="3">
    <source>
        <dbReference type="Proteomes" id="UP000664914"/>
    </source>
</evidence>
<dbReference type="AlphaFoldDB" id="A0A975D1W1"/>
<dbReference type="GO" id="GO:0016757">
    <property type="term" value="F:glycosyltransferase activity"/>
    <property type="evidence" value="ECO:0007669"/>
    <property type="project" value="UniProtKB-ARBA"/>
</dbReference>
<dbReference type="SUPFAM" id="SSF53756">
    <property type="entry name" value="UDP-Glycosyltransferase/glycogen phosphorylase"/>
    <property type="match status" value="1"/>
</dbReference>
<dbReference type="CDD" id="cd03811">
    <property type="entry name" value="GT4_GT28_WabH-like"/>
    <property type="match status" value="1"/>
</dbReference>
<name>A0A975D1W1_9SPHN</name>
<protein>
    <submittedName>
        <fullName evidence="2">Glycosyltransferase</fullName>
    </submittedName>
</protein>